<dbReference type="CDD" id="cd07043">
    <property type="entry name" value="STAS_anti-anti-sigma_factors"/>
    <property type="match status" value="1"/>
</dbReference>
<dbReference type="InterPro" id="IPR002645">
    <property type="entry name" value="STAS_dom"/>
</dbReference>
<evidence type="ECO:0000313" key="3">
    <source>
        <dbReference type="Proteomes" id="UP000037175"/>
    </source>
</evidence>
<evidence type="ECO:0000259" key="1">
    <source>
        <dbReference type="PROSITE" id="PS50801"/>
    </source>
</evidence>
<gene>
    <name evidence="2" type="ORF">Tfer_1415</name>
</gene>
<keyword evidence="3" id="KW-1185">Reference proteome</keyword>
<dbReference type="Proteomes" id="UP000037175">
    <property type="component" value="Unassembled WGS sequence"/>
</dbReference>
<feature type="domain" description="STAS" evidence="1">
    <location>
        <begin position="1"/>
        <end position="105"/>
    </location>
</feature>
<proteinExistence type="predicted"/>
<dbReference type="PATRIC" id="fig|281456.6.peg.1509"/>
<reference evidence="3" key="1">
    <citation type="submission" date="2015-07" db="EMBL/GenBank/DDBJ databases">
        <title>Complete Genome of Thermincola ferriacetica strain Z-0001T.</title>
        <authorList>
            <person name="Lusk B."/>
            <person name="Badalamenti J.P."/>
            <person name="Parameswaran P."/>
            <person name="Bond D.R."/>
            <person name="Torres C.I."/>
        </authorList>
    </citation>
    <scope>NUCLEOTIDE SEQUENCE [LARGE SCALE GENOMIC DNA]</scope>
    <source>
        <strain evidence="3">Z-0001</strain>
    </source>
</reference>
<comment type="caution">
    <text evidence="2">The sequence shown here is derived from an EMBL/GenBank/DDBJ whole genome shotgun (WGS) entry which is preliminary data.</text>
</comment>
<dbReference type="Pfam" id="PF01740">
    <property type="entry name" value="STAS"/>
    <property type="match status" value="1"/>
</dbReference>
<sequence>MSLIIKKKVEEEVTYYRLAGILDISTDAFDDNFSDLKDVGDLVIDIDEIRFIDSSGINLLAQIIKKCQKQRIPIKIINISNEIFEVLDLIGLPELFGEDIFILKK</sequence>
<protein>
    <submittedName>
        <fullName evidence="2">Anti-sigma-factor antagonist</fullName>
    </submittedName>
</protein>
<dbReference type="RefSeq" id="WP_052217538.1">
    <property type="nucleotide sequence ID" value="NZ_LGTE01000008.1"/>
</dbReference>
<dbReference type="SUPFAM" id="SSF52091">
    <property type="entry name" value="SpoIIaa-like"/>
    <property type="match status" value="1"/>
</dbReference>
<accession>A0A0L6W2N8</accession>
<dbReference type="EMBL" id="LGTE01000008">
    <property type="protein sequence ID" value="KNZ69805.1"/>
    <property type="molecule type" value="Genomic_DNA"/>
</dbReference>
<dbReference type="Gene3D" id="3.30.750.24">
    <property type="entry name" value="STAS domain"/>
    <property type="match status" value="1"/>
</dbReference>
<dbReference type="PROSITE" id="PS50801">
    <property type="entry name" value="STAS"/>
    <property type="match status" value="1"/>
</dbReference>
<evidence type="ECO:0000313" key="2">
    <source>
        <dbReference type="EMBL" id="KNZ69805.1"/>
    </source>
</evidence>
<dbReference type="AlphaFoldDB" id="A0A0L6W2N8"/>
<dbReference type="InterPro" id="IPR036513">
    <property type="entry name" value="STAS_dom_sf"/>
</dbReference>
<organism evidence="2 3">
    <name type="scientific">Thermincola ferriacetica</name>
    <dbReference type="NCBI Taxonomy" id="281456"/>
    <lineage>
        <taxon>Bacteria</taxon>
        <taxon>Bacillati</taxon>
        <taxon>Bacillota</taxon>
        <taxon>Clostridia</taxon>
        <taxon>Eubacteriales</taxon>
        <taxon>Thermincolaceae</taxon>
        <taxon>Thermincola</taxon>
    </lineage>
</organism>
<name>A0A0L6W2N8_9FIRM</name>